<dbReference type="PRINTS" id="PR00160">
    <property type="entry name" value="GLUTAREDOXIN"/>
</dbReference>
<dbReference type="EMBL" id="GL433841">
    <property type="protein sequence ID" value="EFN56863.1"/>
    <property type="molecule type" value="Genomic_DNA"/>
</dbReference>
<feature type="non-terminal residue" evidence="3">
    <location>
        <position position="1"/>
    </location>
</feature>
<dbReference type="CDD" id="cd03419">
    <property type="entry name" value="GRX_GRXh_1_2_like"/>
    <property type="match status" value="1"/>
</dbReference>
<dbReference type="GO" id="GO:0015038">
    <property type="term" value="F:glutathione disulfide oxidoreductase activity"/>
    <property type="evidence" value="ECO:0007669"/>
    <property type="project" value="TreeGrafter"/>
</dbReference>
<dbReference type="GO" id="GO:0034599">
    <property type="term" value="P:cellular response to oxidative stress"/>
    <property type="evidence" value="ECO:0007669"/>
    <property type="project" value="TreeGrafter"/>
</dbReference>
<dbReference type="Gene3D" id="3.40.30.10">
    <property type="entry name" value="Glutaredoxin"/>
    <property type="match status" value="1"/>
</dbReference>
<organism evidence="4">
    <name type="scientific">Chlorella variabilis</name>
    <name type="common">Green alga</name>
    <dbReference type="NCBI Taxonomy" id="554065"/>
    <lineage>
        <taxon>Eukaryota</taxon>
        <taxon>Viridiplantae</taxon>
        <taxon>Chlorophyta</taxon>
        <taxon>core chlorophytes</taxon>
        <taxon>Trebouxiophyceae</taxon>
        <taxon>Chlorellales</taxon>
        <taxon>Chlorellaceae</taxon>
        <taxon>Chlorella clade</taxon>
        <taxon>Chlorella</taxon>
    </lineage>
</organism>
<dbReference type="KEGG" id="cvr:CHLNCDRAFT_14914"/>
<dbReference type="InterPro" id="IPR011899">
    <property type="entry name" value="Glutaredoxin_euk/vir"/>
</dbReference>
<dbReference type="InterPro" id="IPR036249">
    <property type="entry name" value="Thioredoxin-like_sf"/>
</dbReference>
<evidence type="ECO:0000256" key="1">
    <source>
        <dbReference type="ARBA" id="ARBA00007190"/>
    </source>
</evidence>
<dbReference type="AlphaFoldDB" id="E1ZBI9"/>
<reference evidence="3 4" key="1">
    <citation type="journal article" date="2010" name="Plant Cell">
        <title>The Chlorella variabilis NC64A genome reveals adaptation to photosymbiosis, coevolution with viruses, and cryptic sex.</title>
        <authorList>
            <person name="Blanc G."/>
            <person name="Duncan G."/>
            <person name="Agarkova I."/>
            <person name="Borodovsky M."/>
            <person name="Gurnon J."/>
            <person name="Kuo A."/>
            <person name="Lindquist E."/>
            <person name="Lucas S."/>
            <person name="Pangilinan J."/>
            <person name="Polle J."/>
            <person name="Salamov A."/>
            <person name="Terry A."/>
            <person name="Yamada T."/>
            <person name="Dunigan D.D."/>
            <person name="Grigoriev I.V."/>
            <person name="Claverie J.M."/>
            <person name="Van Etten J.L."/>
        </authorList>
    </citation>
    <scope>NUCLEOTIDE SEQUENCE [LARGE SCALE GENOMIC DNA]</scope>
    <source>
        <strain evidence="3 4">NC64A</strain>
    </source>
</reference>
<dbReference type="eggNOG" id="KOG1752">
    <property type="taxonomic scope" value="Eukaryota"/>
</dbReference>
<proteinExistence type="inferred from homology"/>
<dbReference type="PANTHER" id="PTHR45694">
    <property type="entry name" value="GLUTAREDOXIN 2"/>
    <property type="match status" value="1"/>
</dbReference>
<dbReference type="SUPFAM" id="SSF52833">
    <property type="entry name" value="Thioredoxin-like"/>
    <property type="match status" value="1"/>
</dbReference>
<comment type="similarity">
    <text evidence="1">Belongs to the glutaredoxin family. CPYC subfamily.</text>
</comment>
<protein>
    <recommendedName>
        <fullName evidence="2">Glutaredoxin domain-containing protein</fullName>
    </recommendedName>
</protein>
<dbReference type="InterPro" id="IPR002109">
    <property type="entry name" value="Glutaredoxin"/>
</dbReference>
<dbReference type="PANTHER" id="PTHR45694:SF5">
    <property type="entry name" value="GLUTAREDOXIN 2"/>
    <property type="match status" value="1"/>
</dbReference>
<dbReference type="InParanoid" id="E1ZBI9"/>
<dbReference type="RefSeq" id="XP_005848965.1">
    <property type="nucleotide sequence ID" value="XM_005848903.1"/>
</dbReference>
<dbReference type="OrthoDB" id="418495at2759"/>
<dbReference type="Pfam" id="PF00462">
    <property type="entry name" value="Glutaredoxin"/>
    <property type="match status" value="1"/>
</dbReference>
<dbReference type="STRING" id="554065.E1ZBI9"/>
<evidence type="ECO:0000259" key="2">
    <source>
        <dbReference type="Pfam" id="PF00462"/>
    </source>
</evidence>
<dbReference type="NCBIfam" id="TIGR02180">
    <property type="entry name" value="GRX_euk"/>
    <property type="match status" value="1"/>
</dbReference>
<dbReference type="PROSITE" id="PS51354">
    <property type="entry name" value="GLUTAREDOXIN_2"/>
    <property type="match status" value="1"/>
</dbReference>
<evidence type="ECO:0000313" key="3">
    <source>
        <dbReference type="EMBL" id="EFN56863.1"/>
    </source>
</evidence>
<dbReference type="GeneID" id="17356175"/>
<sequence length="94" mass="10429">AQFVTRTITENRVVVFSKSYCPYSMRGKAVMRRHLGEGGVAVVELDERDDMAELQDELQHVTGGRTVPRIFVDQQFIGGADDVAALDSSGELER</sequence>
<evidence type="ECO:0000313" key="4">
    <source>
        <dbReference type="Proteomes" id="UP000008141"/>
    </source>
</evidence>
<dbReference type="InterPro" id="IPR014025">
    <property type="entry name" value="Glutaredoxin_subgr"/>
</dbReference>
<gene>
    <name evidence="3" type="ORF">CHLNCDRAFT_14914</name>
</gene>
<accession>E1ZBI9</accession>
<name>E1ZBI9_CHLVA</name>
<dbReference type="OMA" id="NCKIQAG"/>
<feature type="non-terminal residue" evidence="3">
    <location>
        <position position="94"/>
    </location>
</feature>
<feature type="domain" description="Glutaredoxin" evidence="2">
    <location>
        <begin position="13"/>
        <end position="77"/>
    </location>
</feature>
<dbReference type="GO" id="GO:0005737">
    <property type="term" value="C:cytoplasm"/>
    <property type="evidence" value="ECO:0007669"/>
    <property type="project" value="TreeGrafter"/>
</dbReference>
<dbReference type="Proteomes" id="UP000008141">
    <property type="component" value="Unassembled WGS sequence"/>
</dbReference>
<keyword evidence="4" id="KW-1185">Reference proteome</keyword>